<feature type="compositionally biased region" description="Low complexity" evidence="1">
    <location>
        <begin position="20"/>
        <end position="32"/>
    </location>
</feature>
<comment type="caution">
    <text evidence="3">The sequence shown here is derived from an EMBL/GenBank/DDBJ whole genome shotgun (WGS) entry which is preliminary data.</text>
</comment>
<proteinExistence type="predicted"/>
<evidence type="ECO:0000313" key="3">
    <source>
        <dbReference type="EMBL" id="ROT60762.1"/>
    </source>
</evidence>
<evidence type="ECO:0000256" key="1">
    <source>
        <dbReference type="SAM" id="MobiDB-lite"/>
    </source>
</evidence>
<keyword evidence="2" id="KW-1133">Transmembrane helix</keyword>
<accession>A0A3R7LPA1</accession>
<organism evidence="3 4">
    <name type="scientific">Penaeus vannamei</name>
    <name type="common">Whiteleg shrimp</name>
    <name type="synonym">Litopenaeus vannamei</name>
    <dbReference type="NCBI Taxonomy" id="6689"/>
    <lineage>
        <taxon>Eukaryota</taxon>
        <taxon>Metazoa</taxon>
        <taxon>Ecdysozoa</taxon>
        <taxon>Arthropoda</taxon>
        <taxon>Crustacea</taxon>
        <taxon>Multicrustacea</taxon>
        <taxon>Malacostraca</taxon>
        <taxon>Eumalacostraca</taxon>
        <taxon>Eucarida</taxon>
        <taxon>Decapoda</taxon>
        <taxon>Dendrobranchiata</taxon>
        <taxon>Penaeoidea</taxon>
        <taxon>Penaeidae</taxon>
        <taxon>Penaeus</taxon>
    </lineage>
</organism>
<feature type="compositionally biased region" description="Polar residues" evidence="1">
    <location>
        <begin position="443"/>
        <end position="456"/>
    </location>
</feature>
<feature type="region of interest" description="Disordered" evidence="1">
    <location>
        <begin position="428"/>
        <end position="461"/>
    </location>
</feature>
<feature type="transmembrane region" description="Helical" evidence="2">
    <location>
        <begin position="185"/>
        <end position="203"/>
    </location>
</feature>
<dbReference type="AlphaFoldDB" id="A0A3R7LPA1"/>
<reference evidence="3 4" key="2">
    <citation type="submission" date="2019-01" db="EMBL/GenBank/DDBJ databases">
        <title>The decoding of complex shrimp genome reveals the adaptation for benthos swimmer, frequently molting mechanism and breeding impact on genome.</title>
        <authorList>
            <person name="Sun Y."/>
            <person name="Gao Y."/>
            <person name="Yu Y."/>
        </authorList>
    </citation>
    <scope>NUCLEOTIDE SEQUENCE [LARGE SCALE GENOMIC DNA]</scope>
    <source>
        <tissue evidence="3">Muscle</tissue>
    </source>
</reference>
<dbReference type="EMBL" id="QCYY01004574">
    <property type="protein sequence ID" value="ROT60762.1"/>
    <property type="molecule type" value="Genomic_DNA"/>
</dbReference>
<keyword evidence="2" id="KW-0812">Transmembrane</keyword>
<gene>
    <name evidence="3" type="ORF">C7M84_021653</name>
</gene>
<feature type="region of interest" description="Disordered" evidence="1">
    <location>
        <begin position="352"/>
        <end position="398"/>
    </location>
</feature>
<feature type="compositionally biased region" description="Acidic residues" evidence="1">
    <location>
        <begin position="388"/>
        <end position="398"/>
    </location>
</feature>
<feature type="transmembrane region" description="Helical" evidence="2">
    <location>
        <begin position="67"/>
        <end position="88"/>
    </location>
</feature>
<evidence type="ECO:0000256" key="2">
    <source>
        <dbReference type="SAM" id="Phobius"/>
    </source>
</evidence>
<name>A0A3R7LPA1_PENVA</name>
<dbReference type="Proteomes" id="UP000283509">
    <property type="component" value="Unassembled WGS sequence"/>
</dbReference>
<feature type="transmembrane region" description="Helical" evidence="2">
    <location>
        <begin position="210"/>
        <end position="232"/>
    </location>
</feature>
<protein>
    <submittedName>
        <fullName evidence="3">Uncharacterized protein</fullName>
    </submittedName>
</protein>
<dbReference type="OrthoDB" id="6359649at2759"/>
<sequence>MTAIVPKRKRLHRNNKHSCRVPPSLPRLLPSPRAPSRSLLGLGSVRARPSPHPLLAVSRLSLLLGRLSGSLSLLSLLLLCSLISLQWGSLSLLSLSLMVRSSGSRGSSLVSFSARLPSVPFPPSSLRPFLLRAGSPALSLNFLPSLLAPPLPLPPSSMIALPLPVPSFSASPPDPPHVRRLTPSSLSSFLVSGVSSLHLILFLSLCSRRLLLLSASLCLSLFVSLSLSLGLFSPPRCRSLSPSSSSHLALTRSSHPAPLHLPLSCPLAPAPSPLFLPRSLFLSPPPLLPWMCVGKWHVSPCPLPLPSPLCSAVLIRLPFCPSPSPIPSLQISSVILFNESVIWLEKSTTNEEDMARSDSGEGRGVPLLDNTKGRVNVGAKDNSIANPELEEPPLEEVEPSTRSVFCTMELPDKHLGMQLGNVKETLVTPPRPHHPEQHVEDATLNTSEEPNTPLSKQQEETFPDDSIAGEALCRIVGENEVAPSIEKTEGEDLSRDKTDIEKVKVKRSQRKKVNHYRKRIIFSPRKRSAALKVLYSQKMPRLEDDFKAEILAHRIINSGQ</sequence>
<evidence type="ECO:0000313" key="4">
    <source>
        <dbReference type="Proteomes" id="UP000283509"/>
    </source>
</evidence>
<keyword evidence="2" id="KW-0472">Membrane</keyword>
<reference evidence="3 4" key="1">
    <citation type="submission" date="2018-04" db="EMBL/GenBank/DDBJ databases">
        <authorList>
            <person name="Zhang X."/>
            <person name="Yuan J."/>
            <person name="Li F."/>
            <person name="Xiang J."/>
        </authorList>
    </citation>
    <scope>NUCLEOTIDE SEQUENCE [LARGE SCALE GENOMIC DNA]</scope>
    <source>
        <tissue evidence="3">Muscle</tissue>
    </source>
</reference>
<feature type="region of interest" description="Disordered" evidence="1">
    <location>
        <begin position="12"/>
        <end position="32"/>
    </location>
</feature>
<keyword evidence="4" id="KW-1185">Reference proteome</keyword>